<dbReference type="PANTHER" id="PTHR47959">
    <property type="entry name" value="ATP-DEPENDENT RNA HELICASE RHLE-RELATED"/>
    <property type="match status" value="1"/>
</dbReference>
<evidence type="ECO:0008006" key="11">
    <source>
        <dbReference type="Google" id="ProtNLM"/>
    </source>
</evidence>
<evidence type="ECO:0000313" key="10">
    <source>
        <dbReference type="Proteomes" id="UP000290189"/>
    </source>
</evidence>
<evidence type="ECO:0000256" key="3">
    <source>
        <dbReference type="ARBA" id="ARBA00022806"/>
    </source>
</evidence>
<dbReference type="GO" id="GO:0005829">
    <property type="term" value="C:cytosol"/>
    <property type="evidence" value="ECO:0007669"/>
    <property type="project" value="TreeGrafter"/>
</dbReference>
<dbReference type="PANTHER" id="PTHR47959:SF1">
    <property type="entry name" value="ATP-DEPENDENT RNA HELICASE DBPA"/>
    <property type="match status" value="1"/>
</dbReference>
<gene>
    <name evidence="9" type="ORF">PLBR_LOCUS3199</name>
</gene>
<keyword evidence="1 5" id="KW-0547">Nucleotide-binding</keyword>
<feature type="compositionally biased region" description="Polar residues" evidence="6">
    <location>
        <begin position="54"/>
        <end position="64"/>
    </location>
</feature>
<dbReference type="InterPro" id="IPR001650">
    <property type="entry name" value="Helicase_C-like"/>
</dbReference>
<geneLocation type="mitochondrion" evidence="9"/>
<name>A0A3P3Y7A3_PLABS</name>
<keyword evidence="3 5" id="KW-0347">Helicase</keyword>
<evidence type="ECO:0000256" key="2">
    <source>
        <dbReference type="ARBA" id="ARBA00022801"/>
    </source>
</evidence>
<protein>
    <recommendedName>
        <fullName evidence="11">RNA helicase</fullName>
    </recommendedName>
</protein>
<dbReference type="Pfam" id="PF00270">
    <property type="entry name" value="DEAD"/>
    <property type="match status" value="1"/>
</dbReference>
<dbReference type="SUPFAM" id="SSF52540">
    <property type="entry name" value="P-loop containing nucleoside triphosphate hydrolases"/>
    <property type="match status" value="1"/>
</dbReference>
<comment type="similarity">
    <text evidence="5">Belongs to the DEAD box helicase family.</text>
</comment>
<feature type="region of interest" description="Disordered" evidence="6">
    <location>
        <begin position="41"/>
        <end position="92"/>
    </location>
</feature>
<dbReference type="GO" id="GO:0003724">
    <property type="term" value="F:RNA helicase activity"/>
    <property type="evidence" value="ECO:0007669"/>
    <property type="project" value="TreeGrafter"/>
</dbReference>
<organism evidence="9 10">
    <name type="scientific">Plasmodiophora brassicae</name>
    <name type="common">Clubroot disease agent</name>
    <dbReference type="NCBI Taxonomy" id="37360"/>
    <lineage>
        <taxon>Eukaryota</taxon>
        <taxon>Sar</taxon>
        <taxon>Rhizaria</taxon>
        <taxon>Endomyxa</taxon>
        <taxon>Phytomyxea</taxon>
        <taxon>Plasmodiophorida</taxon>
        <taxon>Plasmodiophoridae</taxon>
        <taxon>Plasmodiophora</taxon>
    </lineage>
</organism>
<dbReference type="GO" id="GO:0003676">
    <property type="term" value="F:nucleic acid binding"/>
    <property type="evidence" value="ECO:0007669"/>
    <property type="project" value="InterPro"/>
</dbReference>
<keyword evidence="4 5" id="KW-0067">ATP-binding</keyword>
<reference evidence="9 10" key="1">
    <citation type="submission" date="2018-03" db="EMBL/GenBank/DDBJ databases">
        <authorList>
            <person name="Fogelqvist J."/>
        </authorList>
    </citation>
    <scope>NUCLEOTIDE SEQUENCE [LARGE SCALE GENOMIC DNA]</scope>
</reference>
<evidence type="ECO:0000256" key="4">
    <source>
        <dbReference type="ARBA" id="ARBA00022840"/>
    </source>
</evidence>
<feature type="domain" description="Helicase C-terminal" evidence="8">
    <location>
        <begin position="448"/>
        <end position="597"/>
    </location>
</feature>
<dbReference type="PROSITE" id="PS00039">
    <property type="entry name" value="DEAD_ATP_HELICASE"/>
    <property type="match status" value="1"/>
</dbReference>
<dbReference type="AlphaFoldDB" id="A0A3P3Y7A3"/>
<dbReference type="PROSITE" id="PS51192">
    <property type="entry name" value="HELICASE_ATP_BIND_1"/>
    <property type="match status" value="1"/>
</dbReference>
<feature type="domain" description="Helicase ATP-binding" evidence="7">
    <location>
        <begin position="246"/>
        <end position="421"/>
    </location>
</feature>
<dbReference type="SMART" id="SM00490">
    <property type="entry name" value="HELICc"/>
    <property type="match status" value="1"/>
</dbReference>
<dbReference type="Proteomes" id="UP000290189">
    <property type="component" value="Unassembled WGS sequence"/>
</dbReference>
<dbReference type="InterPro" id="IPR050079">
    <property type="entry name" value="DEAD_box_RNA_helicase"/>
</dbReference>
<dbReference type="EMBL" id="OVEO01000005">
    <property type="protein sequence ID" value="SPQ95984.1"/>
    <property type="molecule type" value="Genomic_DNA"/>
</dbReference>
<keyword evidence="2 5" id="KW-0378">Hydrolase</keyword>
<evidence type="ECO:0000259" key="7">
    <source>
        <dbReference type="PROSITE" id="PS51192"/>
    </source>
</evidence>
<evidence type="ECO:0000256" key="1">
    <source>
        <dbReference type="ARBA" id="ARBA00022741"/>
    </source>
</evidence>
<dbReference type="SMART" id="SM00487">
    <property type="entry name" value="DEXDc"/>
    <property type="match status" value="1"/>
</dbReference>
<sequence>MLRTPWRRPQRAMFSVARFGLDAAITSSTCPVAILRRAVSDAPKKTPAKRRRSANVNCDLTSANDALHPDRKKLVQSGTADGSPDRDDLSCEGGKVASAANACMSQEAVVKKSKKTRGRQKDKELHLPDETTPVDKQETSPPAAKDTLDIAETMNPRPSDVDMSCNSNEVAEDAPGREGGRQDEEDDDEDAPLDFSHRVAVLPKQGADPVPMTDVNIDERIKSTLASGFGIRSLFALQAFLIPRLEQNRVLGIDCCITSPTGSGKSLCFAIPIVNRLMHRIVPRLRALVLVPTRDLAVQLRGVFDKLTSGLGLTIGMAIGQRSFDLEQDELRCAVDILIATPGRLADHLEYTDGFTLNDLEYLVVDEADRLLGQHFHDWQALVRDTRSSSTSDMQTLLFSATMSLNPLALDRLRLRDPVFYARSTRNEFACSPTLTEQMIVCESPSAKVAALIATLEQRQAERCIVFTSSVESAHNLKRVLELYGVAHVNEYHGSLPQRQRTLAIDKFRSKPGAVLVCSDAMARGIDIDDVALVVNYDCPSFLKTYLHRVGRTARANKRGTAITLTLPNEVKGFNRMLAKATKSAVHKVDVDADELDAIVAQLDPVLDVSQVLFRAEQGNAVDRYRRLRTEPGDTLDAIRTWIDGRLARKSI</sequence>
<feature type="region of interest" description="Disordered" evidence="6">
    <location>
        <begin position="107"/>
        <end position="191"/>
    </location>
</feature>
<evidence type="ECO:0000259" key="8">
    <source>
        <dbReference type="PROSITE" id="PS51194"/>
    </source>
</evidence>
<proteinExistence type="inferred from homology"/>
<keyword evidence="9" id="KW-0496">Mitochondrion</keyword>
<dbReference type="InterPro" id="IPR000629">
    <property type="entry name" value="RNA-helicase_DEAD-box_CS"/>
</dbReference>
<accession>A0A3P3Y7A3</accession>
<dbReference type="Gene3D" id="3.40.50.300">
    <property type="entry name" value="P-loop containing nucleotide triphosphate hydrolases"/>
    <property type="match status" value="2"/>
</dbReference>
<evidence type="ECO:0000256" key="6">
    <source>
        <dbReference type="SAM" id="MobiDB-lite"/>
    </source>
</evidence>
<evidence type="ECO:0000256" key="5">
    <source>
        <dbReference type="RuleBase" id="RU000492"/>
    </source>
</evidence>
<dbReference type="Pfam" id="PF00271">
    <property type="entry name" value="Helicase_C"/>
    <property type="match status" value="1"/>
</dbReference>
<dbReference type="PROSITE" id="PS51194">
    <property type="entry name" value="HELICASE_CTER"/>
    <property type="match status" value="1"/>
</dbReference>
<dbReference type="InterPro" id="IPR011545">
    <property type="entry name" value="DEAD/DEAH_box_helicase_dom"/>
</dbReference>
<dbReference type="InterPro" id="IPR027417">
    <property type="entry name" value="P-loop_NTPase"/>
</dbReference>
<dbReference type="CDD" id="cd18787">
    <property type="entry name" value="SF2_C_DEAD"/>
    <property type="match status" value="1"/>
</dbReference>
<evidence type="ECO:0000313" key="9">
    <source>
        <dbReference type="EMBL" id="SPQ95984.1"/>
    </source>
</evidence>
<dbReference type="GO" id="GO:0005524">
    <property type="term" value="F:ATP binding"/>
    <property type="evidence" value="ECO:0007669"/>
    <property type="project" value="UniProtKB-KW"/>
</dbReference>
<feature type="compositionally biased region" description="Basic and acidic residues" evidence="6">
    <location>
        <begin position="119"/>
        <end position="138"/>
    </location>
</feature>
<dbReference type="InterPro" id="IPR014001">
    <property type="entry name" value="Helicase_ATP-bd"/>
</dbReference>
<dbReference type="GO" id="GO:0016787">
    <property type="term" value="F:hydrolase activity"/>
    <property type="evidence" value="ECO:0007669"/>
    <property type="project" value="UniProtKB-KW"/>
</dbReference>